<evidence type="ECO:0000256" key="1">
    <source>
        <dbReference type="PROSITE-ProRule" id="PRU10141"/>
    </source>
</evidence>
<feature type="binding site" evidence="1">
    <location>
        <position position="75"/>
    </location>
    <ligand>
        <name>ATP</name>
        <dbReference type="ChEBI" id="CHEBI:30616"/>
    </ligand>
</feature>
<dbReference type="SUPFAM" id="SSF56112">
    <property type="entry name" value="Protein kinase-like (PK-like)"/>
    <property type="match status" value="1"/>
</dbReference>
<accession>A0ABN9RXT5</accession>
<proteinExistence type="predicted"/>
<keyword evidence="1" id="KW-0067">ATP-binding</keyword>
<sequence>METTNNTDRARVRRDGGWGAAARRLAEHVSTIVVLWAADATVAFPGRRLLGAGSYGVVCEAQDLGQQGRALVAIKRIPRVFEHVVDGKRILREIAILRTQKLGPSSRVVRLLDVLVPDGRETFQESSTL</sequence>
<keyword evidence="1" id="KW-0547">Nucleotide-binding</keyword>
<evidence type="ECO:0000259" key="2">
    <source>
        <dbReference type="PROSITE" id="PS50011"/>
    </source>
</evidence>
<protein>
    <recommendedName>
        <fullName evidence="2">Protein kinase domain-containing protein</fullName>
    </recommendedName>
</protein>
<feature type="domain" description="Protein kinase" evidence="2">
    <location>
        <begin position="44"/>
        <end position="129"/>
    </location>
</feature>
<gene>
    <name evidence="3" type="ORF">PCOR1329_LOCUS24514</name>
</gene>
<evidence type="ECO:0000313" key="3">
    <source>
        <dbReference type="EMBL" id="CAK0823976.1"/>
    </source>
</evidence>
<comment type="caution">
    <text evidence="3">The sequence shown here is derived from an EMBL/GenBank/DDBJ whole genome shotgun (WGS) entry which is preliminary data.</text>
</comment>
<dbReference type="EMBL" id="CAUYUJ010008446">
    <property type="protein sequence ID" value="CAK0823976.1"/>
    <property type="molecule type" value="Genomic_DNA"/>
</dbReference>
<dbReference type="InterPro" id="IPR000719">
    <property type="entry name" value="Prot_kinase_dom"/>
</dbReference>
<organism evidence="3 4">
    <name type="scientific">Prorocentrum cordatum</name>
    <dbReference type="NCBI Taxonomy" id="2364126"/>
    <lineage>
        <taxon>Eukaryota</taxon>
        <taxon>Sar</taxon>
        <taxon>Alveolata</taxon>
        <taxon>Dinophyceae</taxon>
        <taxon>Prorocentrales</taxon>
        <taxon>Prorocentraceae</taxon>
        <taxon>Prorocentrum</taxon>
    </lineage>
</organism>
<dbReference type="InterPro" id="IPR017441">
    <property type="entry name" value="Protein_kinase_ATP_BS"/>
</dbReference>
<name>A0ABN9RXT5_9DINO</name>
<dbReference type="PROSITE" id="PS50011">
    <property type="entry name" value="PROTEIN_KINASE_DOM"/>
    <property type="match status" value="1"/>
</dbReference>
<keyword evidence="4" id="KW-1185">Reference proteome</keyword>
<dbReference type="InterPro" id="IPR011009">
    <property type="entry name" value="Kinase-like_dom_sf"/>
</dbReference>
<dbReference type="Gene3D" id="3.30.200.20">
    <property type="entry name" value="Phosphorylase Kinase, domain 1"/>
    <property type="match status" value="1"/>
</dbReference>
<reference evidence="3" key="1">
    <citation type="submission" date="2023-10" db="EMBL/GenBank/DDBJ databases">
        <authorList>
            <person name="Chen Y."/>
            <person name="Shah S."/>
            <person name="Dougan E. K."/>
            <person name="Thang M."/>
            <person name="Chan C."/>
        </authorList>
    </citation>
    <scope>NUCLEOTIDE SEQUENCE [LARGE SCALE GENOMIC DNA]</scope>
</reference>
<dbReference type="Proteomes" id="UP001189429">
    <property type="component" value="Unassembled WGS sequence"/>
</dbReference>
<dbReference type="PROSITE" id="PS00107">
    <property type="entry name" value="PROTEIN_KINASE_ATP"/>
    <property type="match status" value="1"/>
</dbReference>
<evidence type="ECO:0000313" key="4">
    <source>
        <dbReference type="Proteomes" id="UP001189429"/>
    </source>
</evidence>